<dbReference type="AlphaFoldDB" id="A0A8S1F7V9"/>
<reference evidence="8 9" key="1">
    <citation type="submission" date="2020-04" db="EMBL/GenBank/DDBJ databases">
        <authorList>
            <person name="Laetsch R D."/>
            <person name="Stevens L."/>
            <person name="Kumar S."/>
            <person name="Blaxter L. M."/>
        </authorList>
    </citation>
    <scope>NUCLEOTIDE SEQUENCE [LARGE SCALE GENOMIC DNA]</scope>
</reference>
<feature type="transmembrane region" description="Helical" evidence="6">
    <location>
        <begin position="57"/>
        <end position="79"/>
    </location>
</feature>
<sequence length="86" mass="9557">MCKILLLILAFFLPVVEILLETDLETTAFLLPNPNNKEKFQPAAVLLSRGCGKDLCINILLTLIFFLPGMIHACVVVIFTDDGHKD</sequence>
<dbReference type="Pfam" id="PF01679">
    <property type="entry name" value="Pmp3"/>
    <property type="match status" value="1"/>
</dbReference>
<dbReference type="GO" id="GO:0016020">
    <property type="term" value="C:membrane"/>
    <property type="evidence" value="ECO:0007669"/>
    <property type="project" value="UniProtKB-SubCell"/>
</dbReference>
<keyword evidence="7" id="KW-0732">Signal</keyword>
<comment type="similarity">
    <text evidence="2">Belongs to the UPF0057 (PMP3) family.</text>
</comment>
<feature type="signal peptide" evidence="7">
    <location>
        <begin position="1"/>
        <end position="18"/>
    </location>
</feature>
<protein>
    <submittedName>
        <fullName evidence="8">Uncharacterized protein</fullName>
    </submittedName>
</protein>
<evidence type="ECO:0000313" key="9">
    <source>
        <dbReference type="Proteomes" id="UP000494206"/>
    </source>
</evidence>
<gene>
    <name evidence="8" type="ORF">CBOVIS_LOCUS8940</name>
</gene>
<feature type="chain" id="PRO_5035945106" evidence="7">
    <location>
        <begin position="19"/>
        <end position="86"/>
    </location>
</feature>
<keyword evidence="9" id="KW-1185">Reference proteome</keyword>
<evidence type="ECO:0000256" key="7">
    <source>
        <dbReference type="SAM" id="SignalP"/>
    </source>
</evidence>
<comment type="subcellular location">
    <subcellularLocation>
        <location evidence="1">Membrane</location>
    </subcellularLocation>
</comment>
<evidence type="ECO:0000313" key="8">
    <source>
        <dbReference type="EMBL" id="CAB3406943.1"/>
    </source>
</evidence>
<proteinExistence type="inferred from homology"/>
<keyword evidence="3 6" id="KW-0812">Transmembrane</keyword>
<accession>A0A8S1F7V9</accession>
<dbReference type="InterPro" id="IPR000612">
    <property type="entry name" value="PMP3"/>
</dbReference>
<dbReference type="OrthoDB" id="2802411at2759"/>
<name>A0A8S1F7V9_9PELO</name>
<dbReference type="EMBL" id="CADEPM010000005">
    <property type="protein sequence ID" value="CAB3406943.1"/>
    <property type="molecule type" value="Genomic_DNA"/>
</dbReference>
<dbReference type="PANTHER" id="PTHR21659:SF42">
    <property type="entry name" value="UPF0057 MEMBRANE PROTEIN ZK632.10-RELATED"/>
    <property type="match status" value="1"/>
</dbReference>
<dbReference type="Proteomes" id="UP000494206">
    <property type="component" value="Unassembled WGS sequence"/>
</dbReference>
<evidence type="ECO:0000256" key="2">
    <source>
        <dbReference type="ARBA" id="ARBA00009530"/>
    </source>
</evidence>
<comment type="caution">
    <text evidence="8">The sequence shown here is derived from an EMBL/GenBank/DDBJ whole genome shotgun (WGS) entry which is preliminary data.</text>
</comment>
<evidence type="ECO:0000256" key="4">
    <source>
        <dbReference type="ARBA" id="ARBA00022989"/>
    </source>
</evidence>
<keyword evidence="4 6" id="KW-1133">Transmembrane helix</keyword>
<evidence type="ECO:0000256" key="6">
    <source>
        <dbReference type="SAM" id="Phobius"/>
    </source>
</evidence>
<evidence type="ECO:0000256" key="5">
    <source>
        <dbReference type="ARBA" id="ARBA00023136"/>
    </source>
</evidence>
<evidence type="ECO:0000256" key="3">
    <source>
        <dbReference type="ARBA" id="ARBA00022692"/>
    </source>
</evidence>
<dbReference type="PANTHER" id="PTHR21659">
    <property type="entry name" value="HYDROPHOBIC PROTEIN RCI2 LOW TEMPERATURE AND SALT RESPONSIVE PROTEIN LTI6 -RELATED"/>
    <property type="match status" value="1"/>
</dbReference>
<evidence type="ECO:0000256" key="1">
    <source>
        <dbReference type="ARBA" id="ARBA00004370"/>
    </source>
</evidence>
<keyword evidence="5 6" id="KW-0472">Membrane</keyword>
<organism evidence="8 9">
    <name type="scientific">Caenorhabditis bovis</name>
    <dbReference type="NCBI Taxonomy" id="2654633"/>
    <lineage>
        <taxon>Eukaryota</taxon>
        <taxon>Metazoa</taxon>
        <taxon>Ecdysozoa</taxon>
        <taxon>Nematoda</taxon>
        <taxon>Chromadorea</taxon>
        <taxon>Rhabditida</taxon>
        <taxon>Rhabditina</taxon>
        <taxon>Rhabditomorpha</taxon>
        <taxon>Rhabditoidea</taxon>
        <taxon>Rhabditidae</taxon>
        <taxon>Peloderinae</taxon>
        <taxon>Caenorhabditis</taxon>
    </lineage>
</organism>